<reference evidence="10" key="1">
    <citation type="journal article" date="2020" name="Int. J. Syst. Evol. Microbiol.">
        <title>Aquipluma nitroreducens gen. nov. sp. nov., a novel facultatively anaerobic bacterium isolated from a freshwater lake.</title>
        <authorList>
            <person name="Watanabe M."/>
            <person name="Kojima H."/>
            <person name="Fukui M."/>
        </authorList>
    </citation>
    <scope>NUCLEOTIDE SEQUENCE</scope>
    <source>
        <strain evidence="10">MeG22</strain>
    </source>
</reference>
<dbReference type="GO" id="GO:0005886">
    <property type="term" value="C:plasma membrane"/>
    <property type="evidence" value="ECO:0007669"/>
    <property type="project" value="UniProtKB-SubCell"/>
</dbReference>
<dbReference type="PANTHER" id="PTHR33908:SF11">
    <property type="entry name" value="MEMBRANE PROTEIN"/>
    <property type="match status" value="1"/>
</dbReference>
<evidence type="ECO:0000256" key="7">
    <source>
        <dbReference type="ARBA" id="ARBA00023136"/>
    </source>
</evidence>
<dbReference type="EMBL" id="AP018694">
    <property type="protein sequence ID" value="BBE17038.1"/>
    <property type="molecule type" value="Genomic_DNA"/>
</dbReference>
<comment type="subcellular location">
    <subcellularLocation>
        <location evidence="1">Cell membrane</location>
        <topology evidence="1">Multi-pass membrane protein</topology>
    </subcellularLocation>
</comment>
<dbReference type="GO" id="GO:0016763">
    <property type="term" value="F:pentosyltransferase activity"/>
    <property type="evidence" value="ECO:0007669"/>
    <property type="project" value="TreeGrafter"/>
</dbReference>
<feature type="transmembrane region" description="Helical" evidence="8">
    <location>
        <begin position="342"/>
        <end position="360"/>
    </location>
</feature>
<gene>
    <name evidence="10" type="ORF">AQPE_1186</name>
</gene>
<keyword evidence="3" id="KW-0328">Glycosyltransferase</keyword>
<sequence length="653" mass="74842">MEYARAAARLANGEFDAGNHYSFRLTLVGLTALSYKLFGINDWASALPPLIFFIGTLALVYRILKDESGPILAIGLALFSLNNWTFFYSDKLMPDVAVTFFAFLFCYVIYSYKYLPRKMPEQAYSLLAALALFMCFNSKETVVLLGPLVVWLMVTDIVQKRSGRFWLQFVGFSLVMLAAYLVVCQVAFGNAITRFNAIVANSYLNSCSYDQQPFSETLKRITFGLAELFLTQDMLLGFLVVLLAFFFVPVRQLLKLSDRKSFFIVSSVVLVFSANFMSISVTSYIPMCPDPRHYLFIVPVVAVAAAFILNDYLRVFRFRIGFFVFVLIAFGFSLFLKSETGFHLYLPVLVAIGCFVFLRNHMHAQRIFAILLFGALLFQPADMFIYARNVNYRKQKEIVQRELIDKNQPCVVITDEVQKRLGNYYSGFSLEATCQFINYAEADTFHFQKNVKKMLLNNWYTRYLSGMDDQDMPYYATIAKNPVFMDEKLNLSIFELNKIDQRKRIFSSENDFETAKPNWADSANKSKEQAYSGSFSEKIGEFSVSCTIALDSLLPDSTSQLVISSKLKIFAINSSECNLVISMDSDGKQYFWKGYDLSKYVKSKTSWWTASLNEIVGRPEIKKNSMLRIYVWNNKKNEIYIDDFKVELFSVAN</sequence>
<dbReference type="KEGG" id="anf:AQPE_1186"/>
<feature type="transmembrane region" description="Helical" evidence="8">
    <location>
        <begin position="262"/>
        <end position="287"/>
    </location>
</feature>
<dbReference type="AlphaFoldDB" id="A0A5K7S664"/>
<protein>
    <recommendedName>
        <fullName evidence="9">Glycosyltransferase RgtA/B/C/D-like domain-containing protein</fullName>
    </recommendedName>
</protein>
<feature type="transmembrane region" description="Helical" evidence="8">
    <location>
        <begin position="293"/>
        <end position="313"/>
    </location>
</feature>
<feature type="transmembrane region" description="Helical" evidence="8">
    <location>
        <begin position="165"/>
        <end position="188"/>
    </location>
</feature>
<evidence type="ECO:0000313" key="10">
    <source>
        <dbReference type="EMBL" id="BBE17038.1"/>
    </source>
</evidence>
<dbReference type="InterPro" id="IPR038731">
    <property type="entry name" value="RgtA/B/C-like"/>
</dbReference>
<evidence type="ECO:0000256" key="6">
    <source>
        <dbReference type="ARBA" id="ARBA00022989"/>
    </source>
</evidence>
<feature type="transmembrane region" description="Helical" evidence="8">
    <location>
        <begin position="70"/>
        <end position="89"/>
    </location>
</feature>
<proteinExistence type="predicted"/>
<keyword evidence="6 8" id="KW-1133">Transmembrane helix</keyword>
<evidence type="ECO:0000256" key="1">
    <source>
        <dbReference type="ARBA" id="ARBA00004651"/>
    </source>
</evidence>
<keyword evidence="11" id="KW-1185">Reference proteome</keyword>
<evidence type="ECO:0000256" key="4">
    <source>
        <dbReference type="ARBA" id="ARBA00022679"/>
    </source>
</evidence>
<feature type="transmembrane region" description="Helical" evidence="8">
    <location>
        <begin position="96"/>
        <end position="115"/>
    </location>
</feature>
<keyword evidence="5 8" id="KW-0812">Transmembrane</keyword>
<feature type="transmembrane region" description="Helical" evidence="8">
    <location>
        <begin position="320"/>
        <end position="336"/>
    </location>
</feature>
<dbReference type="InterPro" id="IPR050297">
    <property type="entry name" value="LipidA_mod_glycosyltrf_83"/>
</dbReference>
<feature type="transmembrane region" description="Helical" evidence="8">
    <location>
        <begin position="127"/>
        <end position="153"/>
    </location>
</feature>
<evidence type="ECO:0000256" key="8">
    <source>
        <dbReference type="SAM" id="Phobius"/>
    </source>
</evidence>
<feature type="transmembrane region" description="Helical" evidence="8">
    <location>
        <begin position="234"/>
        <end position="250"/>
    </location>
</feature>
<accession>A0A5K7S664</accession>
<keyword evidence="7 8" id="KW-0472">Membrane</keyword>
<dbReference type="Proteomes" id="UP001193389">
    <property type="component" value="Chromosome"/>
</dbReference>
<keyword evidence="2" id="KW-1003">Cell membrane</keyword>
<dbReference type="Pfam" id="PF13231">
    <property type="entry name" value="PMT_2"/>
    <property type="match status" value="1"/>
</dbReference>
<evidence type="ECO:0000256" key="2">
    <source>
        <dbReference type="ARBA" id="ARBA00022475"/>
    </source>
</evidence>
<feature type="domain" description="Glycosyltransferase RgtA/B/C/D-like" evidence="9">
    <location>
        <begin position="31"/>
        <end position="176"/>
    </location>
</feature>
<dbReference type="PANTHER" id="PTHR33908">
    <property type="entry name" value="MANNOSYLTRANSFERASE YKCB-RELATED"/>
    <property type="match status" value="1"/>
</dbReference>
<feature type="transmembrane region" description="Helical" evidence="8">
    <location>
        <begin position="367"/>
        <end position="387"/>
    </location>
</feature>
<evidence type="ECO:0000256" key="5">
    <source>
        <dbReference type="ARBA" id="ARBA00022692"/>
    </source>
</evidence>
<keyword evidence="4" id="KW-0808">Transferase</keyword>
<organism evidence="10 11">
    <name type="scientific">Aquipluma nitroreducens</name>
    <dbReference type="NCBI Taxonomy" id="2010828"/>
    <lineage>
        <taxon>Bacteria</taxon>
        <taxon>Pseudomonadati</taxon>
        <taxon>Bacteroidota</taxon>
        <taxon>Bacteroidia</taxon>
        <taxon>Marinilabiliales</taxon>
        <taxon>Prolixibacteraceae</taxon>
        <taxon>Aquipluma</taxon>
    </lineage>
</organism>
<dbReference type="GO" id="GO:0009103">
    <property type="term" value="P:lipopolysaccharide biosynthetic process"/>
    <property type="evidence" value="ECO:0007669"/>
    <property type="project" value="UniProtKB-ARBA"/>
</dbReference>
<evidence type="ECO:0000259" key="9">
    <source>
        <dbReference type="Pfam" id="PF13231"/>
    </source>
</evidence>
<feature type="transmembrane region" description="Helical" evidence="8">
    <location>
        <begin position="45"/>
        <end position="64"/>
    </location>
</feature>
<evidence type="ECO:0000256" key="3">
    <source>
        <dbReference type="ARBA" id="ARBA00022676"/>
    </source>
</evidence>
<evidence type="ECO:0000313" key="11">
    <source>
        <dbReference type="Proteomes" id="UP001193389"/>
    </source>
</evidence>
<name>A0A5K7S664_9BACT</name>